<sequence length="105" mass="12275">MTKDSREYATKVKLLRKKRWRFWLGTPICFAIFCILFTICLYLDVPHLEFILVVPFFISCIFCLWGVISGRCPECSRLLPAWWHWTTKPKCRVCGPISLADKTSG</sequence>
<dbReference type="EMBL" id="JRYO01000163">
    <property type="protein sequence ID" value="KHE91911.1"/>
    <property type="molecule type" value="Genomic_DNA"/>
</dbReference>
<dbReference type="AlphaFoldDB" id="A0A0B0EIS6"/>
<reference evidence="2 3" key="1">
    <citation type="submission" date="2014-10" db="EMBL/GenBank/DDBJ databases">
        <title>Draft genome of anammox bacterium scalindua brodae, obtained using differential coverage binning of sequence data from two enrichment reactors.</title>
        <authorList>
            <person name="Speth D.R."/>
            <person name="Russ L."/>
            <person name="Kartal B."/>
            <person name="Op den Camp H.J."/>
            <person name="Dutilh B.E."/>
            <person name="Jetten M.S."/>
        </authorList>
    </citation>
    <scope>NUCLEOTIDE SEQUENCE [LARGE SCALE GENOMIC DNA]</scope>
    <source>
        <strain evidence="2">RU1</strain>
    </source>
</reference>
<evidence type="ECO:0000313" key="2">
    <source>
        <dbReference type="EMBL" id="KHE91911.1"/>
    </source>
</evidence>
<name>A0A0B0EIS6_9BACT</name>
<keyword evidence="1" id="KW-0812">Transmembrane</keyword>
<proteinExistence type="predicted"/>
<evidence type="ECO:0000313" key="3">
    <source>
        <dbReference type="Proteomes" id="UP000030652"/>
    </source>
</evidence>
<feature type="transmembrane region" description="Helical" evidence="1">
    <location>
        <begin position="50"/>
        <end position="68"/>
    </location>
</feature>
<evidence type="ECO:0000256" key="1">
    <source>
        <dbReference type="SAM" id="Phobius"/>
    </source>
</evidence>
<accession>A0A0B0EIS6</accession>
<dbReference type="Proteomes" id="UP000030652">
    <property type="component" value="Unassembled WGS sequence"/>
</dbReference>
<organism evidence="2 3">
    <name type="scientific">Candidatus Scalindua brodae</name>
    <dbReference type="NCBI Taxonomy" id="237368"/>
    <lineage>
        <taxon>Bacteria</taxon>
        <taxon>Pseudomonadati</taxon>
        <taxon>Planctomycetota</taxon>
        <taxon>Candidatus Brocadiia</taxon>
        <taxon>Candidatus Brocadiales</taxon>
        <taxon>Candidatus Scalinduaceae</taxon>
        <taxon>Candidatus Scalindua</taxon>
    </lineage>
</organism>
<feature type="transmembrane region" description="Helical" evidence="1">
    <location>
        <begin position="20"/>
        <end position="44"/>
    </location>
</feature>
<keyword evidence="1" id="KW-0472">Membrane</keyword>
<keyword evidence="1" id="KW-1133">Transmembrane helix</keyword>
<gene>
    <name evidence="2" type="ORF">SCABRO_02348</name>
</gene>
<protein>
    <submittedName>
        <fullName evidence="2">Uncharacterized protein</fullName>
    </submittedName>
</protein>
<comment type="caution">
    <text evidence="2">The sequence shown here is derived from an EMBL/GenBank/DDBJ whole genome shotgun (WGS) entry which is preliminary data.</text>
</comment>